<comment type="caution">
    <text evidence="1">The sequence shown here is derived from an EMBL/GenBank/DDBJ whole genome shotgun (WGS) entry which is preliminary data.</text>
</comment>
<reference evidence="1 2" key="1">
    <citation type="submission" date="2020-05" db="EMBL/GenBank/DDBJ databases">
        <title>Identification and distribution of gene clusters putatively required for synthesis of sphingolipid metabolism inhibitors in phylogenetically diverse species of the filamentous fungus Fusarium.</title>
        <authorList>
            <person name="Kim H.-S."/>
            <person name="Busman M."/>
            <person name="Brown D.W."/>
            <person name="Divon H."/>
            <person name="Uhlig S."/>
            <person name="Proctor R.H."/>
        </authorList>
    </citation>
    <scope>NUCLEOTIDE SEQUENCE [LARGE SCALE GENOMIC DNA]</scope>
    <source>
        <strain evidence="1 2">NRRL 53147</strain>
    </source>
</reference>
<evidence type="ECO:0000313" key="1">
    <source>
        <dbReference type="EMBL" id="KAF5539434.1"/>
    </source>
</evidence>
<organism evidence="1 2">
    <name type="scientific">Fusarium mexicanum</name>
    <dbReference type="NCBI Taxonomy" id="751941"/>
    <lineage>
        <taxon>Eukaryota</taxon>
        <taxon>Fungi</taxon>
        <taxon>Dikarya</taxon>
        <taxon>Ascomycota</taxon>
        <taxon>Pezizomycotina</taxon>
        <taxon>Sordariomycetes</taxon>
        <taxon>Hypocreomycetidae</taxon>
        <taxon>Hypocreales</taxon>
        <taxon>Nectriaceae</taxon>
        <taxon>Fusarium</taxon>
        <taxon>Fusarium fujikuroi species complex</taxon>
    </lineage>
</organism>
<keyword evidence="2" id="KW-1185">Reference proteome</keyword>
<dbReference type="AlphaFoldDB" id="A0A8H5IM81"/>
<name>A0A8H5IM81_9HYPO</name>
<gene>
    <name evidence="1" type="ORF">FMEXI_8923</name>
</gene>
<evidence type="ECO:0000313" key="2">
    <source>
        <dbReference type="Proteomes" id="UP000522262"/>
    </source>
</evidence>
<dbReference type="EMBL" id="JAAOAM010000203">
    <property type="protein sequence ID" value="KAF5539434.1"/>
    <property type="molecule type" value="Genomic_DNA"/>
</dbReference>
<dbReference type="Proteomes" id="UP000522262">
    <property type="component" value="Unassembled WGS sequence"/>
</dbReference>
<proteinExistence type="predicted"/>
<accession>A0A8H5IM81</accession>
<protein>
    <submittedName>
        <fullName evidence="1">Uncharacterized protein</fullName>
    </submittedName>
</protein>
<sequence>MDLQDIFPDDPLEPTIKYVGANQTPFSVPWAKGRVRLCTGFNSQRGQHDDLFMSSSAFQDVNSSPLKYRQCQITAIRDESGSSIANSSEDKSFAISASVGGSFLGVSARGSYEKSVRDNRNNSNISVRADHICGQVEILHLPQLTKDAVWLLNTSSDPINHFRARYGDFYVAGYRIGAVNNTMISGDLANKTFFEAKRAEVKVKLLFSTISKSVNEVSESANDEGGISVTAFDSLTSFYSSFMARTHEDSIRVGEVAAENKQRAMNIAARAAETLWNEFSFGYEATLHQDVADQLCDRGLVTELLLAPFSALREYQYLLARRASLH</sequence>